<evidence type="ECO:0000256" key="1">
    <source>
        <dbReference type="ARBA" id="ARBA00004123"/>
    </source>
</evidence>
<comment type="subcellular location">
    <subcellularLocation>
        <location evidence="1 9">Nucleus</location>
    </subcellularLocation>
</comment>
<dbReference type="InterPro" id="IPR013942">
    <property type="entry name" value="Mediator_Med19_fun"/>
</dbReference>
<keyword evidence="7 9" id="KW-0539">Nucleus</keyword>
<evidence type="ECO:0000256" key="5">
    <source>
        <dbReference type="ARBA" id="ARBA00023159"/>
    </source>
</evidence>
<keyword evidence="5 9" id="KW-0010">Activator</keyword>
<evidence type="ECO:0000256" key="4">
    <source>
        <dbReference type="ARBA" id="ARBA00023015"/>
    </source>
</evidence>
<comment type="subunit">
    <text evidence="9">Component of the Mediator complex.</text>
</comment>
<dbReference type="Pfam" id="PF08633">
    <property type="entry name" value="Rox3"/>
    <property type="match status" value="1"/>
</dbReference>
<dbReference type="OrthoDB" id="2160599at2759"/>
<accession>A0A9P4Q1G6</accession>
<organism evidence="11 12">
    <name type="scientific">Polychaeton citri CBS 116435</name>
    <dbReference type="NCBI Taxonomy" id="1314669"/>
    <lineage>
        <taxon>Eukaryota</taxon>
        <taxon>Fungi</taxon>
        <taxon>Dikarya</taxon>
        <taxon>Ascomycota</taxon>
        <taxon>Pezizomycotina</taxon>
        <taxon>Dothideomycetes</taxon>
        <taxon>Dothideomycetidae</taxon>
        <taxon>Capnodiales</taxon>
        <taxon>Capnodiaceae</taxon>
        <taxon>Polychaeton</taxon>
    </lineage>
</organism>
<evidence type="ECO:0000256" key="6">
    <source>
        <dbReference type="ARBA" id="ARBA00023163"/>
    </source>
</evidence>
<feature type="compositionally biased region" description="Polar residues" evidence="10">
    <location>
        <begin position="130"/>
        <end position="143"/>
    </location>
</feature>
<evidence type="ECO:0000313" key="11">
    <source>
        <dbReference type="EMBL" id="KAF2717755.1"/>
    </source>
</evidence>
<feature type="region of interest" description="Disordered" evidence="10">
    <location>
        <begin position="310"/>
        <end position="421"/>
    </location>
</feature>
<feature type="compositionally biased region" description="Polar residues" evidence="10">
    <location>
        <begin position="82"/>
        <end position="114"/>
    </location>
</feature>
<gene>
    <name evidence="9" type="primary">MED19</name>
    <name evidence="11" type="ORF">K431DRAFT_232465</name>
</gene>
<evidence type="ECO:0000256" key="9">
    <source>
        <dbReference type="RuleBase" id="RU364151"/>
    </source>
</evidence>
<feature type="non-terminal residue" evidence="11">
    <location>
        <position position="1"/>
    </location>
</feature>
<reference evidence="11" key="1">
    <citation type="journal article" date="2020" name="Stud. Mycol.">
        <title>101 Dothideomycetes genomes: a test case for predicting lifestyles and emergence of pathogens.</title>
        <authorList>
            <person name="Haridas S."/>
            <person name="Albert R."/>
            <person name="Binder M."/>
            <person name="Bloem J."/>
            <person name="Labutti K."/>
            <person name="Salamov A."/>
            <person name="Andreopoulos B."/>
            <person name="Baker S."/>
            <person name="Barry K."/>
            <person name="Bills G."/>
            <person name="Bluhm B."/>
            <person name="Cannon C."/>
            <person name="Castanera R."/>
            <person name="Culley D."/>
            <person name="Daum C."/>
            <person name="Ezra D."/>
            <person name="Gonzalez J."/>
            <person name="Henrissat B."/>
            <person name="Kuo A."/>
            <person name="Liang C."/>
            <person name="Lipzen A."/>
            <person name="Lutzoni F."/>
            <person name="Magnuson J."/>
            <person name="Mondo S."/>
            <person name="Nolan M."/>
            <person name="Ohm R."/>
            <person name="Pangilinan J."/>
            <person name="Park H.-J."/>
            <person name="Ramirez L."/>
            <person name="Alfaro M."/>
            <person name="Sun H."/>
            <person name="Tritt A."/>
            <person name="Yoshinaga Y."/>
            <person name="Zwiers L.-H."/>
            <person name="Turgeon B."/>
            <person name="Goodwin S."/>
            <person name="Spatafora J."/>
            <person name="Crous P."/>
            <person name="Grigoriev I."/>
        </authorList>
    </citation>
    <scope>NUCLEOTIDE SEQUENCE</scope>
    <source>
        <strain evidence="11">CBS 116435</strain>
    </source>
</reference>
<evidence type="ECO:0000256" key="3">
    <source>
        <dbReference type="ARBA" id="ARBA00019615"/>
    </source>
</evidence>
<protein>
    <recommendedName>
        <fullName evidence="3 9">Mediator of RNA polymerase II transcription subunit 19</fullName>
    </recommendedName>
    <alternativeName>
        <fullName evidence="8 9">Mediator complex subunit 19</fullName>
    </alternativeName>
</protein>
<feature type="compositionally biased region" description="Polar residues" evidence="10">
    <location>
        <begin position="14"/>
        <end position="26"/>
    </location>
</feature>
<comment type="function">
    <text evidence="9">Component of the Mediator complex, a coactivator involved in the regulated transcription of nearly all RNA polymerase II-dependent genes. Mediator functions as a bridge to convey information from gene-specific regulatory proteins to the basal RNA polymerase II transcription machinery. Mediator is recruited to promoters by direct interactions with regulatory proteins and serves as a scaffold for the assembly of a functional preinitiation complex with RNA polymerase II and the general transcription factors.</text>
</comment>
<feature type="compositionally biased region" description="Polar residues" evidence="10">
    <location>
        <begin position="400"/>
        <end position="421"/>
    </location>
</feature>
<proteinExistence type="inferred from homology"/>
<name>A0A9P4Q1G6_9PEZI</name>
<dbReference type="GO" id="GO:0006357">
    <property type="term" value="P:regulation of transcription by RNA polymerase II"/>
    <property type="evidence" value="ECO:0007669"/>
    <property type="project" value="InterPro"/>
</dbReference>
<comment type="caution">
    <text evidence="11">The sequence shown here is derived from an EMBL/GenBank/DDBJ whole genome shotgun (WGS) entry which is preliminary data.</text>
</comment>
<evidence type="ECO:0000256" key="2">
    <source>
        <dbReference type="ARBA" id="ARBA00009259"/>
    </source>
</evidence>
<dbReference type="AlphaFoldDB" id="A0A9P4Q1G6"/>
<keyword evidence="12" id="KW-1185">Reference proteome</keyword>
<feature type="region of interest" description="Disordered" evidence="10">
    <location>
        <begin position="1"/>
        <end position="159"/>
    </location>
</feature>
<dbReference type="GO" id="GO:0016592">
    <property type="term" value="C:mediator complex"/>
    <property type="evidence" value="ECO:0007669"/>
    <property type="project" value="InterPro"/>
</dbReference>
<evidence type="ECO:0000256" key="8">
    <source>
        <dbReference type="ARBA" id="ARBA00032018"/>
    </source>
</evidence>
<dbReference type="GO" id="GO:0003712">
    <property type="term" value="F:transcription coregulator activity"/>
    <property type="evidence" value="ECO:0007669"/>
    <property type="project" value="InterPro"/>
</dbReference>
<feature type="compositionally biased region" description="Basic and acidic residues" evidence="10">
    <location>
        <begin position="350"/>
        <end position="362"/>
    </location>
</feature>
<feature type="compositionally biased region" description="Low complexity" evidence="10">
    <location>
        <begin position="331"/>
        <end position="344"/>
    </location>
</feature>
<comment type="similarity">
    <text evidence="2 9">Belongs to the Mediator complex subunit 19 family.</text>
</comment>
<dbReference type="EMBL" id="MU003837">
    <property type="protein sequence ID" value="KAF2717755.1"/>
    <property type="molecule type" value="Genomic_DNA"/>
</dbReference>
<feature type="compositionally biased region" description="Basic and acidic residues" evidence="10">
    <location>
        <begin position="144"/>
        <end position="159"/>
    </location>
</feature>
<feature type="compositionally biased region" description="Low complexity" evidence="10">
    <location>
        <begin position="54"/>
        <end position="72"/>
    </location>
</feature>
<evidence type="ECO:0000313" key="12">
    <source>
        <dbReference type="Proteomes" id="UP000799441"/>
    </source>
</evidence>
<sequence length="421" mass="45830">SMSSEERSPKRQRISYNTPRSPSQESEGVKSYTHVQTNQEDHIPHTPPPSVHMSPSWQAQQAQSNSSEHSQAPLPSPPSTAGLHSQGTQRQESSDTGNNSGTHTPMQSQQQQNPERTDGDGDELMGGVGSQQDIQTYTQNQSTDAEHRKTNHERQEARDILGPLPLYKLSTEPIAPILPSMSTNILELYDLTRIQGSVARRDASGQKINRLRKSYQGKAKELGLEGNLKATEGGRELEGLADPGWDSVWPDGRTAFQVRHTETMLEAPSQKELLAKLDDAFSLGSGQLPQAVHNEWKDYLKLDDIPPPKPTNPLKAVGNKGAASNLLSKTSPGAAIRSSAPASPRNLSGRPDRPGRKRRYDDSSFSGYQEGYEDDGYSTGGDAGRKGGSIKRQKRKEYSATASPSFHPGSSSNGMVGIRSS</sequence>
<dbReference type="Proteomes" id="UP000799441">
    <property type="component" value="Unassembled WGS sequence"/>
</dbReference>
<keyword evidence="6 9" id="KW-0804">Transcription</keyword>
<evidence type="ECO:0000256" key="10">
    <source>
        <dbReference type="SAM" id="MobiDB-lite"/>
    </source>
</evidence>
<evidence type="ECO:0000256" key="7">
    <source>
        <dbReference type="ARBA" id="ARBA00023242"/>
    </source>
</evidence>
<keyword evidence="4 9" id="KW-0805">Transcription regulation</keyword>